<comment type="similarity">
    <text evidence="2">Belongs to the concentrative nucleoside transporter (CNT) (TC 2.A.41) family.</text>
</comment>
<dbReference type="InterPro" id="IPR008276">
    <property type="entry name" value="C_nuclsd_transpt"/>
</dbReference>
<keyword evidence="4 7" id="KW-0812">Transmembrane</keyword>
<dbReference type="GO" id="GO:0005886">
    <property type="term" value="C:plasma membrane"/>
    <property type="evidence" value="ECO:0007669"/>
    <property type="project" value="UniProtKB-SubCell"/>
</dbReference>
<comment type="subcellular location">
    <subcellularLocation>
        <location evidence="1">Cell membrane</location>
        <topology evidence="1">Multi-pass membrane protein</topology>
    </subcellularLocation>
</comment>
<evidence type="ECO:0000256" key="3">
    <source>
        <dbReference type="ARBA" id="ARBA00022475"/>
    </source>
</evidence>
<feature type="transmembrane region" description="Helical" evidence="7">
    <location>
        <begin position="6"/>
        <end position="22"/>
    </location>
</feature>
<dbReference type="RefSeq" id="WP_114004061.1">
    <property type="nucleotide sequence ID" value="NZ_QGDC01000002.1"/>
</dbReference>
<feature type="transmembrane region" description="Helical" evidence="7">
    <location>
        <begin position="176"/>
        <end position="198"/>
    </location>
</feature>
<feature type="domain" description="Concentrative nucleoside transporter C-terminal" evidence="9">
    <location>
        <begin position="204"/>
        <end position="423"/>
    </location>
</feature>
<evidence type="ECO:0000313" key="12">
    <source>
        <dbReference type="Proteomes" id="UP000253209"/>
    </source>
</evidence>
<keyword evidence="12" id="KW-1185">Reference proteome</keyword>
<keyword evidence="3" id="KW-1003">Cell membrane</keyword>
<comment type="caution">
    <text evidence="11">The sequence shown here is derived from an EMBL/GenBank/DDBJ whole genome shotgun (WGS) entry which is preliminary data.</text>
</comment>
<dbReference type="PANTHER" id="PTHR10590:SF4">
    <property type="entry name" value="SOLUTE CARRIER FAMILY 28 MEMBER 3"/>
    <property type="match status" value="1"/>
</dbReference>
<evidence type="ECO:0000259" key="10">
    <source>
        <dbReference type="Pfam" id="PF07670"/>
    </source>
</evidence>
<protein>
    <submittedName>
        <fullName evidence="11">NupC/NupG family nucleoside CNT transporter</fullName>
    </submittedName>
</protein>
<evidence type="ECO:0000256" key="1">
    <source>
        <dbReference type="ARBA" id="ARBA00004651"/>
    </source>
</evidence>
<dbReference type="InterPro" id="IPR011657">
    <property type="entry name" value="CNT_C_dom"/>
</dbReference>
<feature type="transmembrane region" description="Helical" evidence="7">
    <location>
        <begin position="404"/>
        <end position="425"/>
    </location>
</feature>
<dbReference type="Pfam" id="PF07670">
    <property type="entry name" value="Gate"/>
    <property type="match status" value="1"/>
</dbReference>
<dbReference type="InterPro" id="IPR002668">
    <property type="entry name" value="CNT_N_dom"/>
</dbReference>
<feature type="transmembrane region" description="Helical" evidence="7">
    <location>
        <begin position="366"/>
        <end position="384"/>
    </location>
</feature>
<dbReference type="InterPro" id="IPR011642">
    <property type="entry name" value="Gate_dom"/>
</dbReference>
<feature type="transmembrane region" description="Helical" evidence="7">
    <location>
        <begin position="29"/>
        <end position="47"/>
    </location>
</feature>
<dbReference type="Pfam" id="PF01773">
    <property type="entry name" value="Nucleos_tra2_N"/>
    <property type="match status" value="1"/>
</dbReference>
<feature type="transmembrane region" description="Helical" evidence="7">
    <location>
        <begin position="204"/>
        <end position="224"/>
    </location>
</feature>
<evidence type="ECO:0000256" key="2">
    <source>
        <dbReference type="ARBA" id="ARBA00009033"/>
    </source>
</evidence>
<reference evidence="11 12" key="1">
    <citation type="submission" date="2018-05" db="EMBL/GenBank/DDBJ databases">
        <title>Mucilaginibacter hurinus sp. nov., isolated from briquette warehouse soil.</title>
        <authorList>
            <person name="Choi L."/>
        </authorList>
    </citation>
    <scope>NUCLEOTIDE SEQUENCE [LARGE SCALE GENOMIC DNA]</scope>
    <source>
        <strain evidence="11 12">ZR32</strain>
    </source>
</reference>
<name>A0A367GRD5_9SPHI</name>
<accession>A0A367GRD5</accession>
<feature type="domain" description="Concentrative nucleoside transporter N-terminal" evidence="8">
    <location>
        <begin position="8"/>
        <end position="79"/>
    </location>
</feature>
<gene>
    <name evidence="11" type="ORF">DJ568_04560</name>
</gene>
<evidence type="ECO:0000256" key="4">
    <source>
        <dbReference type="ARBA" id="ARBA00022692"/>
    </source>
</evidence>
<evidence type="ECO:0000259" key="8">
    <source>
        <dbReference type="Pfam" id="PF01773"/>
    </source>
</evidence>
<feature type="transmembrane region" description="Helical" evidence="7">
    <location>
        <begin position="261"/>
        <end position="279"/>
    </location>
</feature>
<evidence type="ECO:0000313" key="11">
    <source>
        <dbReference type="EMBL" id="RCH56024.1"/>
    </source>
</evidence>
<dbReference type="EMBL" id="QGDC01000002">
    <property type="protein sequence ID" value="RCH56024.1"/>
    <property type="molecule type" value="Genomic_DNA"/>
</dbReference>
<feature type="transmembrane region" description="Helical" evidence="7">
    <location>
        <begin position="98"/>
        <end position="121"/>
    </location>
</feature>
<keyword evidence="5 7" id="KW-1133">Transmembrane helix</keyword>
<feature type="domain" description="Nucleoside transporter/FeoB GTPase Gate" evidence="10">
    <location>
        <begin position="101"/>
        <end position="199"/>
    </location>
</feature>
<dbReference type="AlphaFoldDB" id="A0A367GRD5"/>
<dbReference type="Pfam" id="PF07662">
    <property type="entry name" value="Nucleos_tra2_C"/>
    <property type="match status" value="1"/>
</dbReference>
<dbReference type="Proteomes" id="UP000253209">
    <property type="component" value="Unassembled WGS sequence"/>
</dbReference>
<dbReference type="GO" id="GO:0005337">
    <property type="term" value="F:nucleoside transmembrane transporter activity"/>
    <property type="evidence" value="ECO:0007669"/>
    <property type="project" value="InterPro"/>
</dbReference>
<dbReference type="PANTHER" id="PTHR10590">
    <property type="entry name" value="SODIUM/NUCLEOSIDE COTRANSPORTER"/>
    <property type="match status" value="1"/>
</dbReference>
<dbReference type="OrthoDB" id="9766455at2"/>
<sequence length="426" mass="45422">MERYTGLIGIVLILGVAFLMSNNRKAINYRVVLSGLAIQLALAVFILKTDIGKNIFASVAAGVKKLLSFSDHGAEFVFGVVANENAQLDTVFGQQYNFIFFFRVIPTIVFVAVLISILYYLGIMQRVVKGFAWVVYKLMGVSGAEAVSNTGSTFLGQVEAQILIKPYLKNMTMSELLASMTGSMACIAGGIMATYIALGVPAEYLLAASVMAAPGALVISKIVWPETQVSETKGKVVLEIKSKDANLVDAIARGASDGFKIGLNVIAMLIGFIAIVALLDHVLGEMGYFLATKLNFSLSFINIDLKTLSLKQILGALFSIFAWAMGVPSKDVQAAGSLMGTKVVLNEFVAYLDMVKIQSTLHPKTLIITSFALCGFANFGSVAIQVGGIGEMAPERRSDLAKLGIKALICGTLASYMSATIAGILM</sequence>
<organism evidence="11 12">
    <name type="scientific">Mucilaginibacter hurinus</name>
    <dbReference type="NCBI Taxonomy" id="2201324"/>
    <lineage>
        <taxon>Bacteria</taxon>
        <taxon>Pseudomonadati</taxon>
        <taxon>Bacteroidota</taxon>
        <taxon>Sphingobacteriia</taxon>
        <taxon>Sphingobacteriales</taxon>
        <taxon>Sphingobacteriaceae</taxon>
        <taxon>Mucilaginibacter</taxon>
    </lineage>
</organism>
<evidence type="ECO:0000259" key="9">
    <source>
        <dbReference type="Pfam" id="PF07662"/>
    </source>
</evidence>
<evidence type="ECO:0000256" key="5">
    <source>
        <dbReference type="ARBA" id="ARBA00022989"/>
    </source>
</evidence>
<evidence type="ECO:0000256" key="6">
    <source>
        <dbReference type="ARBA" id="ARBA00023136"/>
    </source>
</evidence>
<keyword evidence="6 7" id="KW-0472">Membrane</keyword>
<evidence type="ECO:0000256" key="7">
    <source>
        <dbReference type="SAM" id="Phobius"/>
    </source>
</evidence>
<dbReference type="GO" id="GO:0015293">
    <property type="term" value="F:symporter activity"/>
    <property type="evidence" value="ECO:0007669"/>
    <property type="project" value="TreeGrafter"/>
</dbReference>
<proteinExistence type="inferred from homology"/>